<keyword evidence="2" id="KW-1185">Reference proteome</keyword>
<reference evidence="2" key="1">
    <citation type="submission" date="2015-03" db="EMBL/GenBank/DDBJ databases">
        <authorList>
            <person name="Nijsse Bart"/>
        </authorList>
    </citation>
    <scope>NUCLEOTIDE SEQUENCE [LARGE SCALE GENOMIC DNA]</scope>
</reference>
<organism evidence="1 2">
    <name type="scientific">Sporomusa ovata</name>
    <dbReference type="NCBI Taxonomy" id="2378"/>
    <lineage>
        <taxon>Bacteria</taxon>
        <taxon>Bacillati</taxon>
        <taxon>Bacillota</taxon>
        <taxon>Negativicutes</taxon>
        <taxon>Selenomonadales</taxon>
        <taxon>Sporomusaceae</taxon>
        <taxon>Sporomusa</taxon>
    </lineage>
</organism>
<sequence>MRTATARSPAAYMRLFKGRINIALSGIKPNGKMYWYFETDVN</sequence>
<gene>
    <name evidence="1" type="ORF">SpAn4DRAFT_0631</name>
</gene>
<dbReference type="Proteomes" id="UP000049855">
    <property type="component" value="Unassembled WGS sequence"/>
</dbReference>
<dbReference type="AlphaFoldDB" id="A0A0U1L4C2"/>
<evidence type="ECO:0000313" key="2">
    <source>
        <dbReference type="Proteomes" id="UP000049855"/>
    </source>
</evidence>
<protein>
    <submittedName>
        <fullName evidence="1">Uncharacterized protein</fullName>
    </submittedName>
</protein>
<name>A0A0U1L4C2_9FIRM</name>
<proteinExistence type="predicted"/>
<evidence type="ECO:0000313" key="1">
    <source>
        <dbReference type="EMBL" id="CQR74169.1"/>
    </source>
</evidence>
<accession>A0A0U1L4C2</accession>
<dbReference type="EMBL" id="CTRP01000014">
    <property type="protein sequence ID" value="CQR74169.1"/>
    <property type="molecule type" value="Genomic_DNA"/>
</dbReference>